<sequence>MDYNYQQQPAPQFRKKFNVFGLISALIYLVGCFLPYIYLGSDVAEAFSDSYGEGIMKTFGFNSARLNFWDIGEVAKFYSGAIEPEVEIVYKAIFVIAVALGILTLLFVLVKTKIPVIVFGVLELGAACFIAWMCYMITSEAEGTSISYGVYIMIIGAILSIIAGAVYRTRPAYNPAAGYANSYTNNGNGYGQQSFVAQSVQPQYQGQTYQAQGQTYQAQGQPYQAQGQPYQAQGQPYQAQGQPYQAPEQPYQAQEQPYQAPEQSQQNTPGEF</sequence>
<name>A0A2G3E2I5_9FIRM</name>
<organism evidence="3 4">
    <name type="scientific">Agathobacter ruminis</name>
    <dbReference type="NCBI Taxonomy" id="1712665"/>
    <lineage>
        <taxon>Bacteria</taxon>
        <taxon>Bacillati</taxon>
        <taxon>Bacillota</taxon>
        <taxon>Clostridia</taxon>
        <taxon>Lachnospirales</taxon>
        <taxon>Lachnospiraceae</taxon>
        <taxon>Agathobacter</taxon>
    </lineage>
</organism>
<dbReference type="EMBL" id="PDYG01000064">
    <property type="protein sequence ID" value="PHU37365.1"/>
    <property type="molecule type" value="Genomic_DNA"/>
</dbReference>
<dbReference type="AlphaFoldDB" id="A0A2G3E2I5"/>
<evidence type="ECO:0000256" key="2">
    <source>
        <dbReference type="SAM" id="Phobius"/>
    </source>
</evidence>
<evidence type="ECO:0000313" key="4">
    <source>
        <dbReference type="Proteomes" id="UP000224563"/>
    </source>
</evidence>
<feature type="transmembrane region" description="Helical" evidence="2">
    <location>
        <begin position="20"/>
        <end position="39"/>
    </location>
</feature>
<feature type="transmembrane region" description="Helical" evidence="2">
    <location>
        <begin position="116"/>
        <end position="138"/>
    </location>
</feature>
<keyword evidence="2" id="KW-0812">Transmembrane</keyword>
<feature type="transmembrane region" description="Helical" evidence="2">
    <location>
        <begin position="150"/>
        <end position="167"/>
    </location>
</feature>
<reference evidence="3 4" key="2">
    <citation type="submission" date="2017-10" db="EMBL/GenBank/DDBJ databases">
        <authorList>
            <person name="Banno H."/>
            <person name="Chua N.-H."/>
        </authorList>
    </citation>
    <scope>NUCLEOTIDE SEQUENCE [LARGE SCALE GENOMIC DNA]</scope>
    <source>
        <strain evidence="3 4">JK623</strain>
    </source>
</reference>
<evidence type="ECO:0000256" key="1">
    <source>
        <dbReference type="SAM" id="MobiDB-lite"/>
    </source>
</evidence>
<protein>
    <submittedName>
        <fullName evidence="3">Uncharacterized protein</fullName>
    </submittedName>
</protein>
<feature type="region of interest" description="Disordered" evidence="1">
    <location>
        <begin position="220"/>
        <end position="272"/>
    </location>
</feature>
<comment type="caution">
    <text evidence="3">The sequence shown here is derived from an EMBL/GenBank/DDBJ whole genome shotgun (WGS) entry which is preliminary data.</text>
</comment>
<gene>
    <name evidence="3" type="ORF">CSX02_08535</name>
</gene>
<accession>A0A2G3E2I5</accession>
<keyword evidence="4" id="KW-1185">Reference proteome</keyword>
<dbReference type="Proteomes" id="UP000224563">
    <property type="component" value="Unassembled WGS sequence"/>
</dbReference>
<evidence type="ECO:0000313" key="3">
    <source>
        <dbReference type="EMBL" id="PHU37365.1"/>
    </source>
</evidence>
<feature type="compositionally biased region" description="Low complexity" evidence="1">
    <location>
        <begin position="220"/>
        <end position="266"/>
    </location>
</feature>
<reference evidence="3 4" key="1">
    <citation type="submission" date="2017-10" db="EMBL/GenBank/DDBJ databases">
        <title>Resolving the taxonomy of Roseburia spp., Eubacterium rectale and Agathobacter spp. through phylogenomic analysis.</title>
        <authorList>
            <person name="Sheridan P.O."/>
            <person name="Walker A.W."/>
            <person name="Duncan S.H."/>
            <person name="Scott K.P."/>
            <person name="Toole P.W.O."/>
            <person name="Luis P."/>
            <person name="Flint H.J."/>
        </authorList>
    </citation>
    <scope>NUCLEOTIDE SEQUENCE [LARGE SCALE GENOMIC DNA]</scope>
    <source>
        <strain evidence="3 4">JK623</strain>
    </source>
</reference>
<proteinExistence type="predicted"/>
<feature type="transmembrane region" description="Helical" evidence="2">
    <location>
        <begin position="88"/>
        <end position="109"/>
    </location>
</feature>
<keyword evidence="2" id="KW-0472">Membrane</keyword>
<keyword evidence="2" id="KW-1133">Transmembrane helix</keyword>
<dbReference type="RefSeq" id="WP_099386358.1">
    <property type="nucleotide sequence ID" value="NZ_JANSWH010000052.1"/>
</dbReference>